<organism evidence="1 2">
    <name type="scientific">Arctium lappa</name>
    <name type="common">Greater burdock</name>
    <name type="synonym">Lappa major</name>
    <dbReference type="NCBI Taxonomy" id="4217"/>
    <lineage>
        <taxon>Eukaryota</taxon>
        <taxon>Viridiplantae</taxon>
        <taxon>Streptophyta</taxon>
        <taxon>Embryophyta</taxon>
        <taxon>Tracheophyta</taxon>
        <taxon>Spermatophyta</taxon>
        <taxon>Magnoliopsida</taxon>
        <taxon>eudicotyledons</taxon>
        <taxon>Gunneridae</taxon>
        <taxon>Pentapetalae</taxon>
        <taxon>asterids</taxon>
        <taxon>campanulids</taxon>
        <taxon>Asterales</taxon>
        <taxon>Asteraceae</taxon>
        <taxon>Carduoideae</taxon>
        <taxon>Cardueae</taxon>
        <taxon>Arctiinae</taxon>
        <taxon>Arctium</taxon>
    </lineage>
</organism>
<evidence type="ECO:0000313" key="2">
    <source>
        <dbReference type="Proteomes" id="UP001055879"/>
    </source>
</evidence>
<comment type="caution">
    <text evidence="1">The sequence shown here is derived from an EMBL/GenBank/DDBJ whole genome shotgun (WGS) entry which is preliminary data.</text>
</comment>
<keyword evidence="2" id="KW-1185">Reference proteome</keyword>
<reference evidence="2" key="1">
    <citation type="journal article" date="2022" name="Mol. Ecol. Resour.">
        <title>The genomes of chicory, endive, great burdock and yacon provide insights into Asteraceae palaeo-polyploidization history and plant inulin production.</title>
        <authorList>
            <person name="Fan W."/>
            <person name="Wang S."/>
            <person name="Wang H."/>
            <person name="Wang A."/>
            <person name="Jiang F."/>
            <person name="Liu H."/>
            <person name="Zhao H."/>
            <person name="Xu D."/>
            <person name="Zhang Y."/>
        </authorList>
    </citation>
    <scope>NUCLEOTIDE SEQUENCE [LARGE SCALE GENOMIC DNA]</scope>
    <source>
        <strain evidence="2">cv. Niubang</strain>
    </source>
</reference>
<dbReference type="EMBL" id="CM042047">
    <property type="protein sequence ID" value="KAI3770400.1"/>
    <property type="molecule type" value="Genomic_DNA"/>
</dbReference>
<sequence length="134" mass="14610">MKRFVSNNSLRGEARNSSMYKKGGMSQSGEEGTSGSVWKQSSQSHGLGMASPFIYLPEASHLGVARLGGQRALGCGGAIIPQFPNLMRHRHHRQSPNELLFDAVFSAMSAMKYDDIPLLVTETGWPSKGDENEI</sequence>
<proteinExistence type="predicted"/>
<protein>
    <submittedName>
        <fullName evidence="1">Uncharacterized protein</fullName>
    </submittedName>
</protein>
<dbReference type="Proteomes" id="UP001055879">
    <property type="component" value="Linkage Group LG01"/>
</dbReference>
<name>A0ACB9FGX8_ARCLA</name>
<evidence type="ECO:0000313" key="1">
    <source>
        <dbReference type="EMBL" id="KAI3770400.1"/>
    </source>
</evidence>
<reference evidence="1 2" key="2">
    <citation type="journal article" date="2022" name="Mol. Ecol. Resour.">
        <title>The genomes of chicory, endive, great burdock and yacon provide insights into Asteraceae paleo-polyploidization history and plant inulin production.</title>
        <authorList>
            <person name="Fan W."/>
            <person name="Wang S."/>
            <person name="Wang H."/>
            <person name="Wang A."/>
            <person name="Jiang F."/>
            <person name="Liu H."/>
            <person name="Zhao H."/>
            <person name="Xu D."/>
            <person name="Zhang Y."/>
        </authorList>
    </citation>
    <scope>NUCLEOTIDE SEQUENCE [LARGE SCALE GENOMIC DNA]</scope>
    <source>
        <strain evidence="2">cv. Niubang</strain>
    </source>
</reference>
<gene>
    <name evidence="1" type="ORF">L6452_01531</name>
</gene>
<accession>A0ACB9FGX8</accession>